<sequence>MSCTCLVYGCSFASALRQSIQMMEEGLRHLEPSRSSTMIGTNNPASIAATEEVTERKSRWSIRTAKGLFAPSTSQGHGGSSHGTMSNGTSSHSSTASNSSPPRTLTSIEAKAVLQKITFLNLFLANSNFLASVGCFLLAALPSQVFAMSVLSKILCFLLLITIPCELQMAMLCNLYTEIRRRKMKSHFHAQSTSLVSQAMQIRQKVLAHPVKPSSTPSSPPPAYLPSIQV</sequence>
<dbReference type="AlphaFoldDB" id="A0A4P9XYW0"/>
<keyword evidence="2" id="KW-1133">Transmembrane helix</keyword>
<protein>
    <submittedName>
        <fullName evidence="3">Uncharacterized protein</fullName>
    </submittedName>
</protein>
<accession>A0A4P9XYW0</accession>
<evidence type="ECO:0000256" key="1">
    <source>
        <dbReference type="SAM" id="MobiDB-lite"/>
    </source>
</evidence>
<keyword evidence="2" id="KW-0812">Transmembrane</keyword>
<keyword evidence="2" id="KW-0472">Membrane</keyword>
<name>A0A4P9XYW0_9FUNG</name>
<evidence type="ECO:0000313" key="4">
    <source>
        <dbReference type="Proteomes" id="UP000267251"/>
    </source>
</evidence>
<reference evidence="4" key="1">
    <citation type="journal article" date="2018" name="Nat. Microbiol.">
        <title>Leveraging single-cell genomics to expand the fungal tree of life.</title>
        <authorList>
            <person name="Ahrendt S.R."/>
            <person name="Quandt C.A."/>
            <person name="Ciobanu D."/>
            <person name="Clum A."/>
            <person name="Salamov A."/>
            <person name="Andreopoulos B."/>
            <person name="Cheng J.F."/>
            <person name="Woyke T."/>
            <person name="Pelin A."/>
            <person name="Henrissat B."/>
            <person name="Reynolds N.K."/>
            <person name="Benny G.L."/>
            <person name="Smith M.E."/>
            <person name="James T.Y."/>
            <person name="Grigoriev I.V."/>
        </authorList>
    </citation>
    <scope>NUCLEOTIDE SEQUENCE [LARGE SCALE GENOMIC DNA]</scope>
</reference>
<dbReference type="Proteomes" id="UP000267251">
    <property type="component" value="Unassembled WGS sequence"/>
</dbReference>
<organism evidence="3 4">
    <name type="scientific">Piptocephalis cylindrospora</name>
    <dbReference type="NCBI Taxonomy" id="1907219"/>
    <lineage>
        <taxon>Eukaryota</taxon>
        <taxon>Fungi</taxon>
        <taxon>Fungi incertae sedis</taxon>
        <taxon>Zoopagomycota</taxon>
        <taxon>Zoopagomycotina</taxon>
        <taxon>Zoopagomycetes</taxon>
        <taxon>Zoopagales</taxon>
        <taxon>Piptocephalidaceae</taxon>
        <taxon>Piptocephalis</taxon>
    </lineage>
</organism>
<evidence type="ECO:0000256" key="2">
    <source>
        <dbReference type="SAM" id="Phobius"/>
    </source>
</evidence>
<gene>
    <name evidence="3" type="ORF">BJ684DRAFT_17791</name>
</gene>
<evidence type="ECO:0000313" key="3">
    <source>
        <dbReference type="EMBL" id="RKP11636.1"/>
    </source>
</evidence>
<dbReference type="EMBL" id="KZ988754">
    <property type="protein sequence ID" value="RKP11636.1"/>
    <property type="molecule type" value="Genomic_DNA"/>
</dbReference>
<feature type="compositionally biased region" description="Low complexity" evidence="1">
    <location>
        <begin position="82"/>
        <end position="100"/>
    </location>
</feature>
<feature type="region of interest" description="Disordered" evidence="1">
    <location>
        <begin position="209"/>
        <end position="230"/>
    </location>
</feature>
<keyword evidence="4" id="KW-1185">Reference proteome</keyword>
<feature type="transmembrane region" description="Helical" evidence="2">
    <location>
        <begin position="119"/>
        <end position="139"/>
    </location>
</feature>
<feature type="transmembrane region" description="Helical" evidence="2">
    <location>
        <begin position="151"/>
        <end position="176"/>
    </location>
</feature>
<feature type="region of interest" description="Disordered" evidence="1">
    <location>
        <begin position="69"/>
        <end position="103"/>
    </location>
</feature>
<proteinExistence type="predicted"/>